<evidence type="ECO:0000313" key="1">
    <source>
        <dbReference type="EMBL" id="KNZ53818.1"/>
    </source>
</evidence>
<dbReference type="PANTHER" id="PTHR11439:SF483">
    <property type="entry name" value="PEPTIDE SYNTHASE GLIP-LIKE, PUTATIVE (AFU_ORTHOLOGUE AFUA_3G12920)-RELATED"/>
    <property type="match status" value="1"/>
</dbReference>
<keyword evidence="2" id="KW-1185">Reference proteome</keyword>
<comment type="caution">
    <text evidence="1">The sequence shown here is derived from an EMBL/GenBank/DDBJ whole genome shotgun (WGS) entry which is preliminary data.</text>
</comment>
<proteinExistence type="predicted"/>
<organism evidence="1 2">
    <name type="scientific">Puccinia sorghi</name>
    <dbReference type="NCBI Taxonomy" id="27349"/>
    <lineage>
        <taxon>Eukaryota</taxon>
        <taxon>Fungi</taxon>
        <taxon>Dikarya</taxon>
        <taxon>Basidiomycota</taxon>
        <taxon>Pucciniomycotina</taxon>
        <taxon>Pucciniomycetes</taxon>
        <taxon>Pucciniales</taxon>
        <taxon>Pucciniaceae</taxon>
        <taxon>Puccinia</taxon>
    </lineage>
</organism>
<sequence>MKFEQEKSKIKLSLPNHIAHVLQRLNINYRSSIGLLNHIAQLTRPNISYAELKLTLQIKEPSQLLQIISDTSWGDDPQGRTSQSGYLCFIFGSLISWNSCKQISITYLSTEAELNPLVDSFHKGVWLALLAEVWNIQITASNHIIDDPELQEILMMMDKYFEEKHANEHLIANKGSDNKFKSFGSNPKT</sequence>
<dbReference type="VEuPathDB" id="FungiDB:VP01_3128g2"/>
<dbReference type="OrthoDB" id="3344688at2759"/>
<reference evidence="1 2" key="1">
    <citation type="submission" date="2015-08" db="EMBL/GenBank/DDBJ databases">
        <title>Next Generation Sequencing and Analysis of the Genome of Puccinia sorghi L Schw, the Causal Agent of Maize Common Rust.</title>
        <authorList>
            <person name="Rochi L."/>
            <person name="Burguener G."/>
            <person name="Darino M."/>
            <person name="Turjanski A."/>
            <person name="Kreff E."/>
            <person name="Dieguez M.J."/>
            <person name="Sacco F."/>
        </authorList>
    </citation>
    <scope>NUCLEOTIDE SEQUENCE [LARGE SCALE GENOMIC DNA]</scope>
    <source>
        <strain evidence="1 2">RO10H11247</strain>
    </source>
</reference>
<protein>
    <recommendedName>
        <fullName evidence="3">Reverse transcriptase Ty1/copia-type domain-containing protein</fullName>
    </recommendedName>
</protein>
<evidence type="ECO:0000313" key="2">
    <source>
        <dbReference type="Proteomes" id="UP000037035"/>
    </source>
</evidence>
<name>A0A0L6UZ57_9BASI</name>
<dbReference type="EMBL" id="LAVV01008089">
    <property type="protein sequence ID" value="KNZ53818.1"/>
    <property type="molecule type" value="Genomic_DNA"/>
</dbReference>
<evidence type="ECO:0008006" key="3">
    <source>
        <dbReference type="Google" id="ProtNLM"/>
    </source>
</evidence>
<gene>
    <name evidence="1" type="ORF">VP01_3128g2</name>
</gene>
<dbReference type="AlphaFoldDB" id="A0A0L6UZ57"/>
<dbReference type="PANTHER" id="PTHR11439">
    <property type="entry name" value="GAG-POL-RELATED RETROTRANSPOSON"/>
    <property type="match status" value="1"/>
</dbReference>
<dbReference type="Proteomes" id="UP000037035">
    <property type="component" value="Unassembled WGS sequence"/>
</dbReference>
<accession>A0A0L6UZ57</accession>